<dbReference type="EMBL" id="WHOA01000254">
    <property type="protein sequence ID" value="NOU77015.1"/>
    <property type="molecule type" value="Genomic_DNA"/>
</dbReference>
<gene>
    <name evidence="2" type="ORF">GC098_37605</name>
</gene>
<dbReference type="RefSeq" id="WP_171649552.1">
    <property type="nucleotide sequence ID" value="NZ_WHOA01000254.1"/>
</dbReference>
<comment type="caution">
    <text evidence="2">The sequence shown here is derived from an EMBL/GenBank/DDBJ whole genome shotgun (WGS) entry which is preliminary data.</text>
</comment>
<sequence length="234" mass="27092">MGWILWICLLAFLLVSYFDQRKSMGLKKWFTILGVYFICNFSVNVFGLVIPVGFIIGLIYVNKTKQTHLSNALIFGLISVLALSYTPKISFNQIKQLSQVSKDSEQFNQVKAISNFTLESDINVVLKTAAENLKDKTPLSEIPIDDPHVAFSIWVLKHKNIAIKNLDWLWYEAPMELHFYWQSNRPDPLLDKEYVIFNNVGYMGVFQRTDASSTYYLQTIYEFDRLKTNNPLIP</sequence>
<keyword evidence="1" id="KW-0472">Membrane</keyword>
<feature type="transmembrane region" description="Helical" evidence="1">
    <location>
        <begin position="34"/>
        <end position="61"/>
    </location>
</feature>
<protein>
    <submittedName>
        <fullName evidence="2">Uncharacterized protein</fullName>
    </submittedName>
</protein>
<evidence type="ECO:0000313" key="3">
    <source>
        <dbReference type="Proteomes" id="UP000616779"/>
    </source>
</evidence>
<accession>A0ABX1YAQ9</accession>
<reference evidence="2 3" key="1">
    <citation type="submission" date="2019-10" db="EMBL/GenBank/DDBJ databases">
        <title>Description of Paenibacillus terrestris sp. nov.</title>
        <authorList>
            <person name="Carlier A."/>
            <person name="Qi S."/>
        </authorList>
    </citation>
    <scope>NUCLEOTIDE SEQUENCE [LARGE SCALE GENOMIC DNA]</scope>
    <source>
        <strain evidence="2 3">LMG 31458</strain>
    </source>
</reference>
<name>A0ABX1YAQ9_9BACL</name>
<feature type="transmembrane region" description="Helical" evidence="1">
    <location>
        <begin position="68"/>
        <end position="86"/>
    </location>
</feature>
<keyword evidence="1" id="KW-1133">Transmembrane helix</keyword>
<dbReference type="Proteomes" id="UP000616779">
    <property type="component" value="Unassembled WGS sequence"/>
</dbReference>
<proteinExistence type="predicted"/>
<evidence type="ECO:0000256" key="1">
    <source>
        <dbReference type="SAM" id="Phobius"/>
    </source>
</evidence>
<organism evidence="2 3">
    <name type="scientific">Paenibacillus phytorum</name>
    <dbReference type="NCBI Taxonomy" id="2654977"/>
    <lineage>
        <taxon>Bacteria</taxon>
        <taxon>Bacillati</taxon>
        <taxon>Bacillota</taxon>
        <taxon>Bacilli</taxon>
        <taxon>Bacillales</taxon>
        <taxon>Paenibacillaceae</taxon>
        <taxon>Paenibacillus</taxon>
    </lineage>
</organism>
<keyword evidence="1" id="KW-0812">Transmembrane</keyword>
<keyword evidence="3" id="KW-1185">Reference proteome</keyword>
<evidence type="ECO:0000313" key="2">
    <source>
        <dbReference type="EMBL" id="NOU77015.1"/>
    </source>
</evidence>